<dbReference type="GO" id="GO:0009267">
    <property type="term" value="P:cellular response to starvation"/>
    <property type="evidence" value="ECO:0007669"/>
    <property type="project" value="InterPro"/>
</dbReference>
<evidence type="ECO:0000256" key="2">
    <source>
        <dbReference type="ARBA" id="ARBA00007755"/>
    </source>
</evidence>
<sequence>MSTLLIAIGAGLAFIIAYHTYGRWLGKKIFNLSANYVCPSYRLRDDLDYVPTDRGVVFGHHFTSIAGTGPIVGPAIAVMWGWIPALLWVILGSIFIGAVHDFGSLIVSLRNNGQTVGDIAGRVLNKRVRLLFLFVLFLALTIVLAIFGLVIAAVFKMYPSAIFPCLIQIPIAVIIGSYLHKQGKNLLIPSLIALAIMYLTVIYGDVGFLHTFNTSLASWPIIGWVIVLLLYSYVASVLPVWLLLQPRDYINSLQLITALGLIVVGLTIASLFGGAPTINGVQVMESGAPPTLEIIGPAFNFSPAGAPLIFPFLFITIACGAISGFHCLVSSGTTSKQLKNEVPDAQFVGYGGMLLEGFLATLVIIACVAGLGLGVKSGDTMLFGEAAWEARYSSWNASNGLGAKVGAFVDGSGNFLVAMGFSKTIANALMGVLVASFAGTTLDTACRLQRYVVQELAATFVRQPAADAVSSDKTEQPLFGLDAIRITANPATWFTNKHAATIFAIIVATIIAALPAGAVEKSLITHIQDDGITGIWSFLTTNAGKGGLLLWPMFGATNQLLGGLAFLVITFYLWRRNKPVWFVLLPMIFMLIMPAWAMVYQLFIGSEDFPAWIEADDPNFLLIAIGIATILLEIWMIFEAVLLWPQAKGILEPTAEEKLSTTSPSGMNC</sequence>
<dbReference type="EMBL" id="CP036425">
    <property type="protein sequence ID" value="QDU33586.1"/>
    <property type="molecule type" value="Genomic_DNA"/>
</dbReference>
<feature type="transmembrane region" description="Helical" evidence="7">
    <location>
        <begin position="186"/>
        <end position="209"/>
    </location>
</feature>
<feature type="transmembrane region" description="Helical" evidence="7">
    <location>
        <begin position="130"/>
        <end position="155"/>
    </location>
</feature>
<organism evidence="9 10">
    <name type="scientific">Poriferisphaera corsica</name>
    <dbReference type="NCBI Taxonomy" id="2528020"/>
    <lineage>
        <taxon>Bacteria</taxon>
        <taxon>Pseudomonadati</taxon>
        <taxon>Planctomycetota</taxon>
        <taxon>Phycisphaerae</taxon>
        <taxon>Phycisphaerales</taxon>
        <taxon>Phycisphaeraceae</taxon>
        <taxon>Poriferisphaera</taxon>
    </lineage>
</organism>
<feature type="transmembrane region" description="Helical" evidence="7">
    <location>
        <begin position="256"/>
        <end position="275"/>
    </location>
</feature>
<comment type="subcellular location">
    <subcellularLocation>
        <location evidence="1">Cell membrane</location>
        <topology evidence="1">Multi-pass membrane protein</topology>
    </subcellularLocation>
</comment>
<keyword evidence="3" id="KW-1003">Cell membrane</keyword>
<evidence type="ECO:0000256" key="3">
    <source>
        <dbReference type="ARBA" id="ARBA00022475"/>
    </source>
</evidence>
<keyword evidence="10" id="KW-1185">Reference proteome</keyword>
<gene>
    <name evidence="9" type="primary">cstA</name>
    <name evidence="9" type="ORF">KS4_16370</name>
</gene>
<evidence type="ECO:0000256" key="1">
    <source>
        <dbReference type="ARBA" id="ARBA00004651"/>
    </source>
</evidence>
<feature type="transmembrane region" description="Helical" evidence="7">
    <location>
        <begin position="620"/>
        <end position="644"/>
    </location>
</feature>
<evidence type="ECO:0000256" key="7">
    <source>
        <dbReference type="SAM" id="Phobius"/>
    </source>
</evidence>
<dbReference type="PANTHER" id="PTHR30252:SF0">
    <property type="entry name" value="PEPTIDE TRANSPORTER CSTA"/>
    <property type="match status" value="1"/>
</dbReference>
<feature type="transmembrane region" description="Helical" evidence="7">
    <location>
        <begin position="308"/>
        <end position="329"/>
    </location>
</feature>
<comment type="similarity">
    <text evidence="2">Belongs to the peptide transporter carbon starvation (CstA) (TC 2.A.114) family.</text>
</comment>
<feature type="domain" description="CstA N-terminal" evidence="8">
    <location>
        <begin position="5"/>
        <end position="466"/>
    </location>
</feature>
<keyword evidence="4 7" id="KW-0812">Transmembrane</keyword>
<keyword evidence="6 7" id="KW-0472">Membrane</keyword>
<dbReference type="GO" id="GO:0005886">
    <property type="term" value="C:plasma membrane"/>
    <property type="evidence" value="ECO:0007669"/>
    <property type="project" value="UniProtKB-SubCell"/>
</dbReference>
<evidence type="ECO:0000256" key="5">
    <source>
        <dbReference type="ARBA" id="ARBA00022989"/>
    </source>
</evidence>
<dbReference type="AlphaFoldDB" id="A0A517YTN5"/>
<feature type="transmembrane region" description="Helical" evidence="7">
    <location>
        <begin position="580"/>
        <end position="600"/>
    </location>
</feature>
<evidence type="ECO:0000313" key="9">
    <source>
        <dbReference type="EMBL" id="QDU33586.1"/>
    </source>
</evidence>
<dbReference type="Proteomes" id="UP000317369">
    <property type="component" value="Chromosome"/>
</dbReference>
<dbReference type="OrthoDB" id="9761224at2"/>
<dbReference type="InterPro" id="IPR003706">
    <property type="entry name" value="CstA_N"/>
</dbReference>
<feature type="domain" description="CstA N-terminal" evidence="8">
    <location>
        <begin position="532"/>
        <end position="595"/>
    </location>
</feature>
<proteinExistence type="inferred from homology"/>
<reference evidence="9 10" key="1">
    <citation type="submission" date="2019-02" db="EMBL/GenBank/DDBJ databases">
        <title>Deep-cultivation of Planctomycetes and their phenomic and genomic characterization uncovers novel biology.</title>
        <authorList>
            <person name="Wiegand S."/>
            <person name="Jogler M."/>
            <person name="Boedeker C."/>
            <person name="Pinto D."/>
            <person name="Vollmers J."/>
            <person name="Rivas-Marin E."/>
            <person name="Kohn T."/>
            <person name="Peeters S.H."/>
            <person name="Heuer A."/>
            <person name="Rast P."/>
            <person name="Oberbeckmann S."/>
            <person name="Bunk B."/>
            <person name="Jeske O."/>
            <person name="Meyerdierks A."/>
            <person name="Storesund J.E."/>
            <person name="Kallscheuer N."/>
            <person name="Luecker S."/>
            <person name="Lage O.M."/>
            <person name="Pohl T."/>
            <person name="Merkel B.J."/>
            <person name="Hornburger P."/>
            <person name="Mueller R.-W."/>
            <person name="Bruemmer F."/>
            <person name="Labrenz M."/>
            <person name="Spormann A.M."/>
            <person name="Op den Camp H."/>
            <person name="Overmann J."/>
            <person name="Amann R."/>
            <person name="Jetten M.S.M."/>
            <person name="Mascher T."/>
            <person name="Medema M.H."/>
            <person name="Devos D.P."/>
            <person name="Kaster A.-K."/>
            <person name="Ovreas L."/>
            <person name="Rohde M."/>
            <person name="Galperin M.Y."/>
            <person name="Jogler C."/>
        </authorList>
    </citation>
    <scope>NUCLEOTIDE SEQUENCE [LARGE SCALE GENOMIC DNA]</scope>
    <source>
        <strain evidence="9 10">KS4</strain>
    </source>
</reference>
<feature type="transmembrane region" description="Helical" evidence="7">
    <location>
        <begin position="161"/>
        <end position="179"/>
    </location>
</feature>
<feature type="transmembrane region" description="Helical" evidence="7">
    <location>
        <begin position="424"/>
        <end position="442"/>
    </location>
</feature>
<protein>
    <submittedName>
        <fullName evidence="9">Carbon starvation protein A</fullName>
    </submittedName>
</protein>
<evidence type="ECO:0000256" key="4">
    <source>
        <dbReference type="ARBA" id="ARBA00022692"/>
    </source>
</evidence>
<evidence type="ECO:0000259" key="8">
    <source>
        <dbReference type="Pfam" id="PF02554"/>
    </source>
</evidence>
<dbReference type="InterPro" id="IPR051605">
    <property type="entry name" value="CstA"/>
</dbReference>
<keyword evidence="5 7" id="KW-1133">Transmembrane helix</keyword>
<accession>A0A517YTN5</accession>
<dbReference type="RefSeq" id="WP_145076741.1">
    <property type="nucleotide sequence ID" value="NZ_CP036425.1"/>
</dbReference>
<feature type="transmembrane region" description="Helical" evidence="7">
    <location>
        <begin position="350"/>
        <end position="373"/>
    </location>
</feature>
<dbReference type="PANTHER" id="PTHR30252">
    <property type="entry name" value="INNER MEMBRANE PEPTIDE TRANSPORTER"/>
    <property type="match status" value="1"/>
</dbReference>
<dbReference type="Pfam" id="PF02554">
    <property type="entry name" value="CstA"/>
    <property type="match status" value="2"/>
</dbReference>
<feature type="transmembrane region" description="Helical" evidence="7">
    <location>
        <begin position="221"/>
        <end position="244"/>
    </location>
</feature>
<feature type="transmembrane region" description="Helical" evidence="7">
    <location>
        <begin position="85"/>
        <end position="109"/>
    </location>
</feature>
<name>A0A517YTN5_9BACT</name>
<evidence type="ECO:0000256" key="6">
    <source>
        <dbReference type="ARBA" id="ARBA00023136"/>
    </source>
</evidence>
<feature type="transmembrane region" description="Helical" evidence="7">
    <location>
        <begin position="549"/>
        <end position="573"/>
    </location>
</feature>
<dbReference type="KEGG" id="pcor:KS4_16370"/>
<evidence type="ECO:0000313" key="10">
    <source>
        <dbReference type="Proteomes" id="UP000317369"/>
    </source>
</evidence>
<feature type="transmembrane region" description="Helical" evidence="7">
    <location>
        <begin position="499"/>
        <end position="519"/>
    </location>
</feature>